<feature type="region of interest" description="Disordered" evidence="1">
    <location>
        <begin position="143"/>
        <end position="165"/>
    </location>
</feature>
<evidence type="ECO:0000259" key="3">
    <source>
        <dbReference type="Pfam" id="PF20382"/>
    </source>
</evidence>
<dbReference type="OrthoDB" id="281398at2"/>
<dbReference type="RefSeq" id="WP_145073330.1">
    <property type="nucleotide sequence ID" value="NZ_CP036425.1"/>
</dbReference>
<dbReference type="InterPro" id="IPR046499">
    <property type="entry name" value="DUF6677"/>
</dbReference>
<keyword evidence="2" id="KW-0472">Membrane</keyword>
<keyword evidence="2" id="KW-0812">Transmembrane</keyword>
<feature type="transmembrane region" description="Helical" evidence="2">
    <location>
        <begin position="12"/>
        <end position="33"/>
    </location>
</feature>
<evidence type="ECO:0000256" key="2">
    <source>
        <dbReference type="SAM" id="Phobius"/>
    </source>
</evidence>
<dbReference type="Proteomes" id="UP000317369">
    <property type="component" value="Chromosome"/>
</dbReference>
<dbReference type="Pfam" id="PF20382">
    <property type="entry name" value="DUF6677"/>
    <property type="match status" value="1"/>
</dbReference>
<proteinExistence type="predicted"/>
<name>A0A517YPN2_9BACT</name>
<accession>A0A517YPN2</accession>
<gene>
    <name evidence="4" type="ORF">KS4_02120</name>
</gene>
<evidence type="ECO:0000313" key="4">
    <source>
        <dbReference type="EMBL" id="QDU32183.1"/>
    </source>
</evidence>
<feature type="transmembrane region" description="Helical" evidence="2">
    <location>
        <begin position="40"/>
        <end position="62"/>
    </location>
</feature>
<evidence type="ECO:0000313" key="5">
    <source>
        <dbReference type="Proteomes" id="UP000317369"/>
    </source>
</evidence>
<organism evidence="4 5">
    <name type="scientific">Poriferisphaera corsica</name>
    <dbReference type="NCBI Taxonomy" id="2528020"/>
    <lineage>
        <taxon>Bacteria</taxon>
        <taxon>Pseudomonadati</taxon>
        <taxon>Planctomycetota</taxon>
        <taxon>Phycisphaerae</taxon>
        <taxon>Phycisphaerales</taxon>
        <taxon>Phycisphaeraceae</taxon>
        <taxon>Poriferisphaera</taxon>
    </lineage>
</organism>
<dbReference type="AlphaFoldDB" id="A0A517YPN2"/>
<reference evidence="4 5" key="1">
    <citation type="submission" date="2019-02" db="EMBL/GenBank/DDBJ databases">
        <title>Deep-cultivation of Planctomycetes and their phenomic and genomic characterization uncovers novel biology.</title>
        <authorList>
            <person name="Wiegand S."/>
            <person name="Jogler M."/>
            <person name="Boedeker C."/>
            <person name="Pinto D."/>
            <person name="Vollmers J."/>
            <person name="Rivas-Marin E."/>
            <person name="Kohn T."/>
            <person name="Peeters S.H."/>
            <person name="Heuer A."/>
            <person name="Rast P."/>
            <person name="Oberbeckmann S."/>
            <person name="Bunk B."/>
            <person name="Jeske O."/>
            <person name="Meyerdierks A."/>
            <person name="Storesund J.E."/>
            <person name="Kallscheuer N."/>
            <person name="Luecker S."/>
            <person name="Lage O.M."/>
            <person name="Pohl T."/>
            <person name="Merkel B.J."/>
            <person name="Hornburger P."/>
            <person name="Mueller R.-W."/>
            <person name="Bruemmer F."/>
            <person name="Labrenz M."/>
            <person name="Spormann A.M."/>
            <person name="Op den Camp H."/>
            <person name="Overmann J."/>
            <person name="Amann R."/>
            <person name="Jetten M.S.M."/>
            <person name="Mascher T."/>
            <person name="Medema M.H."/>
            <person name="Devos D.P."/>
            <person name="Kaster A.-K."/>
            <person name="Ovreas L."/>
            <person name="Rohde M."/>
            <person name="Galperin M.Y."/>
            <person name="Jogler C."/>
        </authorList>
    </citation>
    <scope>NUCLEOTIDE SEQUENCE [LARGE SCALE GENOMIC DNA]</scope>
    <source>
        <strain evidence="4 5">KS4</strain>
    </source>
</reference>
<feature type="transmembrane region" description="Helical" evidence="2">
    <location>
        <begin position="117"/>
        <end position="137"/>
    </location>
</feature>
<keyword evidence="5" id="KW-1185">Reference proteome</keyword>
<protein>
    <recommendedName>
        <fullName evidence="3">DUF6677 domain-containing protein</fullName>
    </recommendedName>
</protein>
<feature type="domain" description="DUF6677" evidence="3">
    <location>
        <begin position="19"/>
        <end position="136"/>
    </location>
</feature>
<feature type="compositionally biased region" description="Basic and acidic residues" evidence="1">
    <location>
        <begin position="155"/>
        <end position="165"/>
    </location>
</feature>
<keyword evidence="2" id="KW-1133">Transmembrane helix</keyword>
<dbReference type="KEGG" id="pcor:KS4_02120"/>
<evidence type="ECO:0000256" key="1">
    <source>
        <dbReference type="SAM" id="MobiDB-lite"/>
    </source>
</evidence>
<sequence>MENHAAEEREFPQWHIVPAIAGWLLPGLGHLLIGEKKRGLILLVAISGLWFGGLLIGGVGTFDRSAHPAWFMGQSLNGGSIVAWQVQEYLKNSGPGATDPGPQNRYQPPYGHVESQAILYTALAGLLNLLAMIDVVYRDPKHHRQENMGDETDEGAEKPNEDEVA</sequence>
<dbReference type="EMBL" id="CP036425">
    <property type="protein sequence ID" value="QDU32183.1"/>
    <property type="molecule type" value="Genomic_DNA"/>
</dbReference>